<reference evidence="6" key="1">
    <citation type="journal article" date="2021" name="Front. Microbiol.">
        <title>Comprehensive Comparative Genomics and Phenotyping of Methylobacterium Species.</title>
        <authorList>
            <person name="Alessa O."/>
            <person name="Ogura Y."/>
            <person name="Fujitani Y."/>
            <person name="Takami H."/>
            <person name="Hayashi T."/>
            <person name="Sahin N."/>
            <person name="Tani A."/>
        </authorList>
    </citation>
    <scope>NUCLEOTIDE SEQUENCE</scope>
    <source>
        <strain evidence="6">DSM 19015</strain>
    </source>
</reference>
<keyword evidence="2" id="KW-0238">DNA-binding</keyword>
<evidence type="ECO:0000313" key="6">
    <source>
        <dbReference type="EMBL" id="GJD96662.1"/>
    </source>
</evidence>
<keyword evidence="3" id="KW-0804">Transcription</keyword>
<dbReference type="SMART" id="SM00100">
    <property type="entry name" value="cNMP"/>
    <property type="match status" value="1"/>
</dbReference>
<dbReference type="PANTHER" id="PTHR24567">
    <property type="entry name" value="CRP FAMILY TRANSCRIPTIONAL REGULATORY PROTEIN"/>
    <property type="match status" value="1"/>
</dbReference>
<evidence type="ECO:0000259" key="4">
    <source>
        <dbReference type="PROSITE" id="PS50042"/>
    </source>
</evidence>
<dbReference type="InterPro" id="IPR036388">
    <property type="entry name" value="WH-like_DNA-bd_sf"/>
</dbReference>
<evidence type="ECO:0000256" key="1">
    <source>
        <dbReference type="ARBA" id="ARBA00023015"/>
    </source>
</evidence>
<dbReference type="InterPro" id="IPR012318">
    <property type="entry name" value="HTH_CRP"/>
</dbReference>
<dbReference type="SUPFAM" id="SSF46785">
    <property type="entry name" value="Winged helix' DNA-binding domain"/>
    <property type="match status" value="1"/>
</dbReference>
<sequence length="228" mass="24834">MTMPFPDLGRLLAANTFFASLGPEALSSIAALCITRRLEAGQTLFLKGDPGDALYAIRRGQVRITTDKADGQNLTLNLLGSGDVFGEVALLDGQSRTATAIASEPTDLFVVLRRDFLALLARQPSVAVQVIELLCARIRWMSTQAEDTAFLPLDRRLGRRLLSLAIDYGNEIEISQEDLASFVGATRESVNRHLQVWKRAGIVGLSRGRITLLTPQRLARVGISDEGT</sequence>
<evidence type="ECO:0000256" key="2">
    <source>
        <dbReference type="ARBA" id="ARBA00023125"/>
    </source>
</evidence>
<accession>A0ABQ4S3B0</accession>
<dbReference type="Gene3D" id="1.10.10.10">
    <property type="entry name" value="Winged helix-like DNA-binding domain superfamily/Winged helix DNA-binding domain"/>
    <property type="match status" value="1"/>
</dbReference>
<feature type="domain" description="HTH crp-type" evidence="5">
    <location>
        <begin position="151"/>
        <end position="216"/>
    </location>
</feature>
<dbReference type="Gene3D" id="2.60.120.10">
    <property type="entry name" value="Jelly Rolls"/>
    <property type="match status" value="1"/>
</dbReference>
<organism evidence="6 7">
    <name type="scientific">Methylobacterium iners</name>
    <dbReference type="NCBI Taxonomy" id="418707"/>
    <lineage>
        <taxon>Bacteria</taxon>
        <taxon>Pseudomonadati</taxon>
        <taxon>Pseudomonadota</taxon>
        <taxon>Alphaproteobacteria</taxon>
        <taxon>Hyphomicrobiales</taxon>
        <taxon>Methylobacteriaceae</taxon>
        <taxon>Methylobacterium</taxon>
    </lineage>
</organism>
<dbReference type="Pfam" id="PF13545">
    <property type="entry name" value="HTH_Crp_2"/>
    <property type="match status" value="1"/>
</dbReference>
<proteinExistence type="predicted"/>
<dbReference type="InterPro" id="IPR050397">
    <property type="entry name" value="Env_Response_Regulators"/>
</dbReference>
<reference evidence="6" key="2">
    <citation type="submission" date="2021-08" db="EMBL/GenBank/DDBJ databases">
        <authorList>
            <person name="Tani A."/>
            <person name="Ola A."/>
            <person name="Ogura Y."/>
            <person name="Katsura K."/>
            <person name="Hayashi T."/>
        </authorList>
    </citation>
    <scope>NUCLEOTIDE SEQUENCE</scope>
    <source>
        <strain evidence="6">DSM 19015</strain>
    </source>
</reference>
<dbReference type="SMART" id="SM00419">
    <property type="entry name" value="HTH_CRP"/>
    <property type="match status" value="1"/>
</dbReference>
<dbReference type="PROSITE" id="PS00889">
    <property type="entry name" value="CNMP_BINDING_2"/>
    <property type="match status" value="1"/>
</dbReference>
<keyword evidence="7" id="KW-1185">Reference proteome</keyword>
<keyword evidence="6" id="KW-0675">Receptor</keyword>
<feature type="domain" description="Cyclic nucleotide-binding" evidence="4">
    <location>
        <begin position="17"/>
        <end position="137"/>
    </location>
</feature>
<dbReference type="InterPro" id="IPR014710">
    <property type="entry name" value="RmlC-like_jellyroll"/>
</dbReference>
<dbReference type="Pfam" id="PF00027">
    <property type="entry name" value="cNMP_binding"/>
    <property type="match status" value="1"/>
</dbReference>
<dbReference type="InterPro" id="IPR036390">
    <property type="entry name" value="WH_DNA-bd_sf"/>
</dbReference>
<evidence type="ECO:0000259" key="5">
    <source>
        <dbReference type="PROSITE" id="PS51063"/>
    </source>
</evidence>
<dbReference type="PANTHER" id="PTHR24567:SF68">
    <property type="entry name" value="DNA-BINDING TRANSCRIPTIONAL DUAL REGULATOR CRP"/>
    <property type="match status" value="1"/>
</dbReference>
<dbReference type="EMBL" id="BPQP01000066">
    <property type="protein sequence ID" value="GJD96662.1"/>
    <property type="molecule type" value="Genomic_DNA"/>
</dbReference>
<dbReference type="InterPro" id="IPR018488">
    <property type="entry name" value="cNMP-bd_CS"/>
</dbReference>
<keyword evidence="1" id="KW-0805">Transcription regulation</keyword>
<evidence type="ECO:0000313" key="7">
    <source>
        <dbReference type="Proteomes" id="UP001055125"/>
    </source>
</evidence>
<evidence type="ECO:0000256" key="3">
    <source>
        <dbReference type="ARBA" id="ARBA00023163"/>
    </source>
</evidence>
<comment type="caution">
    <text evidence="6">The sequence shown here is derived from an EMBL/GenBank/DDBJ whole genome shotgun (WGS) entry which is preliminary data.</text>
</comment>
<dbReference type="PRINTS" id="PR00103">
    <property type="entry name" value="CAMPKINASE"/>
</dbReference>
<dbReference type="RefSeq" id="WP_238245753.1">
    <property type="nucleotide sequence ID" value="NZ_BPQP01000066.1"/>
</dbReference>
<dbReference type="SUPFAM" id="SSF51206">
    <property type="entry name" value="cAMP-binding domain-like"/>
    <property type="match status" value="1"/>
</dbReference>
<dbReference type="InterPro" id="IPR000595">
    <property type="entry name" value="cNMP-bd_dom"/>
</dbReference>
<gene>
    <name evidence="6" type="ORF">OCOJLMKI_3885</name>
</gene>
<dbReference type="PROSITE" id="PS51063">
    <property type="entry name" value="HTH_CRP_2"/>
    <property type="match status" value="1"/>
</dbReference>
<dbReference type="Proteomes" id="UP001055125">
    <property type="component" value="Unassembled WGS sequence"/>
</dbReference>
<dbReference type="CDD" id="cd00038">
    <property type="entry name" value="CAP_ED"/>
    <property type="match status" value="1"/>
</dbReference>
<protein>
    <submittedName>
        <fullName evidence="6">Cyclic AMP receptor protein</fullName>
    </submittedName>
</protein>
<dbReference type="InterPro" id="IPR018490">
    <property type="entry name" value="cNMP-bd_dom_sf"/>
</dbReference>
<name>A0ABQ4S3B0_9HYPH</name>
<dbReference type="PROSITE" id="PS50042">
    <property type="entry name" value="CNMP_BINDING_3"/>
    <property type="match status" value="1"/>
</dbReference>